<dbReference type="InterPro" id="IPR003594">
    <property type="entry name" value="HATPase_dom"/>
</dbReference>
<feature type="transmembrane region" description="Helical" evidence="9">
    <location>
        <begin position="17"/>
        <end position="36"/>
    </location>
</feature>
<dbReference type="SMART" id="SM00387">
    <property type="entry name" value="HATPase_c"/>
    <property type="match status" value="1"/>
</dbReference>
<dbReference type="Proteomes" id="UP000007392">
    <property type="component" value="Chromosome"/>
</dbReference>
<dbReference type="GO" id="GO:0000155">
    <property type="term" value="F:phosphorelay sensor kinase activity"/>
    <property type="evidence" value="ECO:0007669"/>
    <property type="project" value="InterPro"/>
</dbReference>
<evidence type="ECO:0000256" key="1">
    <source>
        <dbReference type="ARBA" id="ARBA00004651"/>
    </source>
</evidence>
<dbReference type="InterPro" id="IPR010559">
    <property type="entry name" value="Sig_transdc_His_kin_internal"/>
</dbReference>
<keyword evidence="4" id="KW-0808">Transferase</keyword>
<dbReference type="InterPro" id="IPR050640">
    <property type="entry name" value="Bact_2-comp_sensor_kinase"/>
</dbReference>
<dbReference type="PANTHER" id="PTHR34220:SF7">
    <property type="entry name" value="SENSOR HISTIDINE KINASE YPDA"/>
    <property type="match status" value="1"/>
</dbReference>
<dbReference type="RefSeq" id="WP_014649968.1">
    <property type="nucleotide sequence ID" value="NC_017672.3"/>
</dbReference>
<evidence type="ECO:0000259" key="10">
    <source>
        <dbReference type="PROSITE" id="PS50885"/>
    </source>
</evidence>
<dbReference type="AlphaFoldDB" id="I0BED0"/>
<gene>
    <name evidence="11" type="ORF">B2K_08345</name>
</gene>
<evidence type="ECO:0000313" key="11">
    <source>
        <dbReference type="EMBL" id="AFH60727.1"/>
    </source>
</evidence>
<dbReference type="Gene3D" id="3.30.450.20">
    <property type="entry name" value="PAS domain"/>
    <property type="match status" value="2"/>
</dbReference>
<dbReference type="SMART" id="SM00304">
    <property type="entry name" value="HAMP"/>
    <property type="match status" value="1"/>
</dbReference>
<feature type="domain" description="HAMP" evidence="10">
    <location>
        <begin position="331"/>
        <end position="383"/>
    </location>
</feature>
<evidence type="ECO:0000313" key="12">
    <source>
        <dbReference type="Proteomes" id="UP000007392"/>
    </source>
</evidence>
<dbReference type="KEGG" id="pmw:B2K_08345"/>
<dbReference type="Pfam" id="PF02518">
    <property type="entry name" value="HATPase_c"/>
    <property type="match status" value="1"/>
</dbReference>
<dbReference type="InterPro" id="IPR003660">
    <property type="entry name" value="HAMP_dom"/>
</dbReference>
<dbReference type="HOGENOM" id="CLU_020473_6_1_9"/>
<sequence>MKIKRLHFRNLPIAAKLYAGFLFVFVIMIALSWLTYSNFRKDKEKDTLEVIRRLNTQTVSKIDENMDGLTAMSKVPLIWEQGEHSALFSYVDESNSTGRFDIQMRSAFTGEANKYMTVNDNIESLALFNRRGMGLLYIDGKWSSVSIQDSAVREAFDAALQDYKQVVKMPTYPVANSTHPSKPYYVFGVARGIYKLETSETIGVVMVAGSVEDLLKLAEEMRSVEGNRVFLLDDHNRILADRDPAQIGQPAREEIRSKLDAHPGDPSNRITLDGTDYLFSYAVSERTGWKVVNLIPLKALYKNMNHMAMTTFLTTLSLLLLMIVFTVLFSRSIVKPVHKLIRLMKRVEDGEFNKEIILQQEDEIGQLARTFNQMSGRIEHLIHEVSREKISQKEMELQMLKMQINPHFLYNTLESIRMVAESRQAPDAADMAFSLGEILRYGINRTGDLVTVREEIYHLEQYMLLQKIRFEDVFSIELDIRPEIMELRMLKVVLQPLVENAILHGITNRSSGGLVEVRGYSDGDNLIFEVCDNGRGMPEAQSAALNRSFRHPEEGAVSIGLHNVNKRIQLFYGEAYGLEIISTPEVGTNIFVCIPIKEEEAGVLLPAHL</sequence>
<dbReference type="SUPFAM" id="SSF55874">
    <property type="entry name" value="ATPase domain of HSP90 chaperone/DNA topoisomerase II/histidine kinase"/>
    <property type="match status" value="1"/>
</dbReference>
<evidence type="ECO:0000256" key="3">
    <source>
        <dbReference type="ARBA" id="ARBA00022553"/>
    </source>
</evidence>
<reference evidence="11 12" key="1">
    <citation type="submission" date="2013-06" db="EMBL/GenBank/DDBJ databases">
        <title>Complete genome sequence of Paenibacillus mucilaginosus K02.</title>
        <authorList>
            <person name="Xiao B."/>
            <person name="Sun L."/>
            <person name="Xiao L."/>
            <person name="Lian B."/>
        </authorList>
    </citation>
    <scope>NUCLEOTIDE SEQUENCE [LARGE SCALE GENOMIC DNA]</scope>
    <source>
        <strain evidence="11 12">K02</strain>
    </source>
</reference>
<dbReference type="InterPro" id="IPR036890">
    <property type="entry name" value="HATPase_C_sf"/>
</dbReference>
<organism evidence="11 12">
    <name type="scientific">Paenibacillus mucilaginosus K02</name>
    <dbReference type="NCBI Taxonomy" id="997761"/>
    <lineage>
        <taxon>Bacteria</taxon>
        <taxon>Bacillati</taxon>
        <taxon>Bacillota</taxon>
        <taxon>Bacilli</taxon>
        <taxon>Bacillales</taxon>
        <taxon>Paenibacillaceae</taxon>
        <taxon>Paenibacillus</taxon>
    </lineage>
</organism>
<comment type="subcellular location">
    <subcellularLocation>
        <location evidence="1">Cell membrane</location>
        <topology evidence="1">Multi-pass membrane protein</topology>
    </subcellularLocation>
</comment>
<dbReference type="PROSITE" id="PS50885">
    <property type="entry name" value="HAMP"/>
    <property type="match status" value="1"/>
</dbReference>
<protein>
    <submittedName>
        <fullName evidence="11">Membrane protein</fullName>
    </submittedName>
</protein>
<evidence type="ECO:0000256" key="4">
    <source>
        <dbReference type="ARBA" id="ARBA00022679"/>
    </source>
</evidence>
<evidence type="ECO:0000256" key="8">
    <source>
        <dbReference type="ARBA" id="ARBA00023136"/>
    </source>
</evidence>
<dbReference type="Pfam" id="PF00672">
    <property type="entry name" value="HAMP"/>
    <property type="match status" value="1"/>
</dbReference>
<keyword evidence="2" id="KW-1003">Cell membrane</keyword>
<keyword evidence="6" id="KW-0418">Kinase</keyword>
<dbReference type="Gene3D" id="3.30.565.10">
    <property type="entry name" value="Histidine kinase-like ATPase, C-terminal domain"/>
    <property type="match status" value="1"/>
</dbReference>
<evidence type="ECO:0000256" key="7">
    <source>
        <dbReference type="ARBA" id="ARBA00022989"/>
    </source>
</evidence>
<dbReference type="Gene3D" id="6.10.340.10">
    <property type="match status" value="1"/>
</dbReference>
<evidence type="ECO:0000256" key="9">
    <source>
        <dbReference type="SAM" id="Phobius"/>
    </source>
</evidence>
<keyword evidence="7 9" id="KW-1133">Transmembrane helix</keyword>
<dbReference type="CDD" id="cd06225">
    <property type="entry name" value="HAMP"/>
    <property type="match status" value="1"/>
</dbReference>
<feature type="transmembrane region" description="Helical" evidence="9">
    <location>
        <begin position="307"/>
        <end position="329"/>
    </location>
</feature>
<dbReference type="Pfam" id="PF02743">
    <property type="entry name" value="dCache_1"/>
    <property type="match status" value="1"/>
</dbReference>
<name>I0BED0_9BACL</name>
<dbReference type="PANTHER" id="PTHR34220">
    <property type="entry name" value="SENSOR HISTIDINE KINASE YPDA"/>
    <property type="match status" value="1"/>
</dbReference>
<accession>I0BED0</accession>
<evidence type="ECO:0000256" key="5">
    <source>
        <dbReference type="ARBA" id="ARBA00022692"/>
    </source>
</evidence>
<dbReference type="OrthoDB" id="9809348at2"/>
<dbReference type="SUPFAM" id="SSF158472">
    <property type="entry name" value="HAMP domain-like"/>
    <property type="match status" value="1"/>
</dbReference>
<dbReference type="InterPro" id="IPR033479">
    <property type="entry name" value="dCache_1"/>
</dbReference>
<dbReference type="Pfam" id="PF06580">
    <property type="entry name" value="His_kinase"/>
    <property type="match status" value="1"/>
</dbReference>
<evidence type="ECO:0000256" key="2">
    <source>
        <dbReference type="ARBA" id="ARBA00022475"/>
    </source>
</evidence>
<dbReference type="GO" id="GO:0005886">
    <property type="term" value="C:plasma membrane"/>
    <property type="evidence" value="ECO:0007669"/>
    <property type="project" value="UniProtKB-SubCell"/>
</dbReference>
<keyword evidence="8 9" id="KW-0472">Membrane</keyword>
<dbReference type="PATRIC" id="fig|997761.3.peg.1621"/>
<proteinExistence type="predicted"/>
<keyword evidence="3" id="KW-0597">Phosphoprotein</keyword>
<keyword evidence="5 9" id="KW-0812">Transmembrane</keyword>
<evidence type="ECO:0000256" key="6">
    <source>
        <dbReference type="ARBA" id="ARBA00022777"/>
    </source>
</evidence>
<dbReference type="EMBL" id="CP003422">
    <property type="protein sequence ID" value="AFH60727.1"/>
    <property type="molecule type" value="Genomic_DNA"/>
</dbReference>